<evidence type="ECO:0000259" key="3">
    <source>
        <dbReference type="Pfam" id="PF12937"/>
    </source>
</evidence>
<dbReference type="Pfam" id="PF12937">
    <property type="entry name" value="F-box-like"/>
    <property type="match status" value="1"/>
</dbReference>
<accession>A0A485L4E3</accession>
<dbReference type="PRINTS" id="PR01415">
    <property type="entry name" value="ANKYRIN"/>
</dbReference>
<feature type="domain" description="F-box" evidence="3">
    <location>
        <begin position="260"/>
        <end position="293"/>
    </location>
</feature>
<dbReference type="EMBL" id="CAADRA010005604">
    <property type="protein sequence ID" value="VFT91667.1"/>
    <property type="molecule type" value="Genomic_DNA"/>
</dbReference>
<dbReference type="SMART" id="SM00248">
    <property type="entry name" value="ANK"/>
    <property type="match status" value="3"/>
</dbReference>
<dbReference type="InterPro" id="IPR002110">
    <property type="entry name" value="Ankyrin_rpt"/>
</dbReference>
<feature type="repeat" description="ANK" evidence="1">
    <location>
        <begin position="147"/>
        <end position="179"/>
    </location>
</feature>
<evidence type="ECO:0000256" key="2">
    <source>
        <dbReference type="SAM" id="MobiDB-lite"/>
    </source>
</evidence>
<evidence type="ECO:0000313" key="5">
    <source>
        <dbReference type="EMBL" id="VFT91667.1"/>
    </source>
</evidence>
<feature type="region of interest" description="Disordered" evidence="2">
    <location>
        <begin position="25"/>
        <end position="63"/>
    </location>
</feature>
<name>A0A485L4E3_9STRA</name>
<dbReference type="SUPFAM" id="SSF81383">
    <property type="entry name" value="F-box domain"/>
    <property type="match status" value="1"/>
</dbReference>
<dbReference type="PROSITE" id="PS50088">
    <property type="entry name" value="ANK_REPEAT"/>
    <property type="match status" value="3"/>
</dbReference>
<dbReference type="Gene3D" id="1.20.1280.50">
    <property type="match status" value="1"/>
</dbReference>
<dbReference type="Pfam" id="PF12796">
    <property type="entry name" value="Ank_2"/>
    <property type="match status" value="2"/>
</dbReference>
<evidence type="ECO:0000313" key="4">
    <source>
        <dbReference type="EMBL" id="KAF0694254.1"/>
    </source>
</evidence>
<dbReference type="PANTHER" id="PTHR24184:SF11">
    <property type="entry name" value="ANKYRIN REPEAT AND SOCS BOX CONTAINING 3"/>
    <property type="match status" value="1"/>
</dbReference>
<dbReference type="PROSITE" id="PS50297">
    <property type="entry name" value="ANK_REP_REGION"/>
    <property type="match status" value="3"/>
</dbReference>
<feature type="repeat" description="ANK" evidence="1">
    <location>
        <begin position="114"/>
        <end position="146"/>
    </location>
</feature>
<dbReference type="InterPro" id="IPR036047">
    <property type="entry name" value="F-box-like_dom_sf"/>
</dbReference>
<dbReference type="Proteomes" id="UP000332933">
    <property type="component" value="Unassembled WGS sequence"/>
</dbReference>
<reference evidence="4" key="2">
    <citation type="submission" date="2019-06" db="EMBL/GenBank/DDBJ databases">
        <title>Genomics analysis of Aphanomyces spp. identifies a new class of oomycete effector associated with host adaptation.</title>
        <authorList>
            <person name="Gaulin E."/>
        </authorList>
    </citation>
    <scope>NUCLEOTIDE SEQUENCE</scope>
    <source>
        <strain evidence="4">CBS 578.67</strain>
    </source>
</reference>
<gene>
    <name evidence="5" type="primary">Aste57867_14849</name>
    <name evidence="4" type="ORF">As57867_014793</name>
    <name evidence="5" type="ORF">ASTE57867_14849</name>
</gene>
<keyword evidence="1" id="KW-0040">ANK repeat</keyword>
<dbReference type="AlphaFoldDB" id="A0A485L4E3"/>
<proteinExistence type="predicted"/>
<dbReference type="OrthoDB" id="61473at2759"/>
<dbReference type="Gene3D" id="1.25.40.20">
    <property type="entry name" value="Ankyrin repeat-containing domain"/>
    <property type="match status" value="1"/>
</dbReference>
<protein>
    <submittedName>
        <fullName evidence="5">Aste57867_14849 protein</fullName>
    </submittedName>
</protein>
<reference evidence="5 6" key="1">
    <citation type="submission" date="2019-03" db="EMBL/GenBank/DDBJ databases">
        <authorList>
            <person name="Gaulin E."/>
            <person name="Dumas B."/>
        </authorList>
    </citation>
    <scope>NUCLEOTIDE SEQUENCE [LARGE SCALE GENOMIC DNA]</scope>
    <source>
        <strain evidence="5">CBS 568.67</strain>
    </source>
</reference>
<dbReference type="EMBL" id="VJMH01005583">
    <property type="protein sequence ID" value="KAF0694254.1"/>
    <property type="molecule type" value="Genomic_DNA"/>
</dbReference>
<feature type="repeat" description="ANK" evidence="1">
    <location>
        <begin position="180"/>
        <end position="212"/>
    </location>
</feature>
<feature type="region of interest" description="Disordered" evidence="2">
    <location>
        <begin position="343"/>
        <end position="379"/>
    </location>
</feature>
<evidence type="ECO:0000313" key="6">
    <source>
        <dbReference type="Proteomes" id="UP000332933"/>
    </source>
</evidence>
<organism evidence="5 6">
    <name type="scientific">Aphanomyces stellatus</name>
    <dbReference type="NCBI Taxonomy" id="120398"/>
    <lineage>
        <taxon>Eukaryota</taxon>
        <taxon>Sar</taxon>
        <taxon>Stramenopiles</taxon>
        <taxon>Oomycota</taxon>
        <taxon>Saprolegniomycetes</taxon>
        <taxon>Saprolegniales</taxon>
        <taxon>Verrucalvaceae</taxon>
        <taxon>Aphanomyces</taxon>
    </lineage>
</organism>
<dbReference type="PANTHER" id="PTHR24184">
    <property type="entry name" value="SI:CH211-189E2.2"/>
    <property type="match status" value="1"/>
</dbReference>
<evidence type="ECO:0000256" key="1">
    <source>
        <dbReference type="PROSITE-ProRule" id="PRU00023"/>
    </source>
</evidence>
<sequence>MAGAGNQGGDVAAASMTAAPPTLFEFAVATPRPSTSATPRKKGKSKKMLPPPQEKPEQLQPQVQYTDQLTGLLGQERRRLAQQILVAAEKGNKKAVYLLLHQRLLAPSDCIGMQGFSPLHHAASRGHLEIAQLLLSFGWPLDHINQMGETALHLASHGGHVHVVECFLDKGAHVNAVNADHETALFYAARKGHFRIVRLLLRRDADAALRNRFDDVAEDDAKDDLTRQEFTASKDDQARLQLPHHRHDGDAGLRAVHRESIFAFLDTRSLGLVMQVCFRWQRAADTPRLWTSLGVSRWELSLNKTVGLGFIAPMTGYRPTPRRRPSTSGEDMLNTTGHLGFHKAAKKSADPPHSMTTGPTRTILMPARPQTAASPHHFR</sequence>
<dbReference type="SUPFAM" id="SSF48403">
    <property type="entry name" value="Ankyrin repeat"/>
    <property type="match status" value="1"/>
</dbReference>
<keyword evidence="6" id="KW-1185">Reference proteome</keyword>
<dbReference type="InterPro" id="IPR001810">
    <property type="entry name" value="F-box_dom"/>
</dbReference>
<dbReference type="InterPro" id="IPR036770">
    <property type="entry name" value="Ankyrin_rpt-contain_sf"/>
</dbReference>